<dbReference type="PANTHER" id="PTHR48025:SF7">
    <property type="entry name" value="RNA-BINDING (RRM_RBD_RNP MOTIFS) FAMILY PROTEIN"/>
    <property type="match status" value="1"/>
</dbReference>
<dbReference type="GO" id="GO:0009535">
    <property type="term" value="C:chloroplast thylakoid membrane"/>
    <property type="evidence" value="ECO:0007669"/>
    <property type="project" value="TreeGrafter"/>
</dbReference>
<feature type="domain" description="RRM" evidence="4">
    <location>
        <begin position="289"/>
        <end position="366"/>
    </location>
</feature>
<feature type="region of interest" description="Disordered" evidence="3">
    <location>
        <begin position="101"/>
        <end position="168"/>
    </location>
</feature>
<organism evidence="5 6">
    <name type="scientific">Panicum virgatum</name>
    <name type="common">Blackwell switchgrass</name>
    <dbReference type="NCBI Taxonomy" id="38727"/>
    <lineage>
        <taxon>Eukaryota</taxon>
        <taxon>Viridiplantae</taxon>
        <taxon>Streptophyta</taxon>
        <taxon>Embryophyta</taxon>
        <taxon>Tracheophyta</taxon>
        <taxon>Spermatophyta</taxon>
        <taxon>Magnoliopsida</taxon>
        <taxon>Liliopsida</taxon>
        <taxon>Poales</taxon>
        <taxon>Poaceae</taxon>
        <taxon>PACMAD clade</taxon>
        <taxon>Panicoideae</taxon>
        <taxon>Panicodae</taxon>
        <taxon>Paniceae</taxon>
        <taxon>Panicinae</taxon>
        <taxon>Panicum</taxon>
        <taxon>Panicum sect. Hiantes</taxon>
    </lineage>
</organism>
<gene>
    <name evidence="5" type="ORF">PVAP13_6NG040400</name>
</gene>
<comment type="caution">
    <text evidence="5">The sequence shown here is derived from an EMBL/GenBank/DDBJ whole genome shotgun (WGS) entry which is preliminary data.</text>
</comment>
<evidence type="ECO:0000256" key="2">
    <source>
        <dbReference type="PROSITE-ProRule" id="PRU00176"/>
    </source>
</evidence>
<dbReference type="InterPro" id="IPR035979">
    <property type="entry name" value="RBD_domain_sf"/>
</dbReference>
<keyword evidence="1 2" id="KW-0694">RNA-binding</keyword>
<evidence type="ECO:0000259" key="4">
    <source>
        <dbReference type="PROSITE" id="PS50102"/>
    </source>
</evidence>
<dbReference type="InterPro" id="IPR012677">
    <property type="entry name" value="Nucleotide-bd_a/b_plait_sf"/>
</dbReference>
<dbReference type="GO" id="GO:1901259">
    <property type="term" value="P:chloroplast rRNA processing"/>
    <property type="evidence" value="ECO:0007669"/>
    <property type="project" value="TreeGrafter"/>
</dbReference>
<evidence type="ECO:0000313" key="5">
    <source>
        <dbReference type="EMBL" id="KAG2576351.1"/>
    </source>
</evidence>
<dbReference type="InterPro" id="IPR000504">
    <property type="entry name" value="RRM_dom"/>
</dbReference>
<dbReference type="Proteomes" id="UP000823388">
    <property type="component" value="Chromosome 6N"/>
</dbReference>
<keyword evidence="6" id="KW-1185">Reference proteome</keyword>
<evidence type="ECO:0000256" key="1">
    <source>
        <dbReference type="ARBA" id="ARBA00022884"/>
    </source>
</evidence>
<dbReference type="GO" id="GO:0003729">
    <property type="term" value="F:mRNA binding"/>
    <property type="evidence" value="ECO:0007669"/>
    <property type="project" value="TreeGrafter"/>
</dbReference>
<dbReference type="SMART" id="SM00360">
    <property type="entry name" value="RRM"/>
    <property type="match status" value="2"/>
</dbReference>
<dbReference type="SUPFAM" id="SSF54928">
    <property type="entry name" value="RNA-binding domain, RBD"/>
    <property type="match status" value="2"/>
</dbReference>
<dbReference type="PROSITE" id="PS50102">
    <property type="entry name" value="RRM"/>
    <property type="match status" value="2"/>
</dbReference>
<dbReference type="Gene3D" id="3.30.70.330">
    <property type="match status" value="2"/>
</dbReference>
<proteinExistence type="predicted"/>
<evidence type="ECO:0000256" key="3">
    <source>
        <dbReference type="SAM" id="MobiDB-lite"/>
    </source>
</evidence>
<dbReference type="AlphaFoldDB" id="A0A8T0QT61"/>
<protein>
    <recommendedName>
        <fullName evidence="4">RRM domain-containing protein</fullName>
    </recommendedName>
</protein>
<sequence>MEQFIGGALAKQIMVADVAWHPTVGLLLPTAPARSLFLPLESPSSLSITAMATAAASASTYCCNTLLHLPRLTHFRRISPPLTHRPELSFVTRRAAAVESGNARFGPRARASSGPPPPPPPVFETVEEEKEEEEERGWSDAEAEFSDEVEDEQEWAGGNGVARREDLGADAGEDLSGWTRQWPRPRELFVCNLPRRCDVEDLLVLFGPHGTVLSVEVSRDAETGISRGTAFITMRSLAEARTAINALDGFDLDGREIFVKLASDVISNRKNVNLTHITPTKDHIFESPHKIYVGNLAWSVQPQDLRELFTQCGTVVSTRLLTDRKGGRNRVYGFLSFSSAEELEAALKLDKTVFFGRDIVVKEAHVERQSA</sequence>
<dbReference type="PANTHER" id="PTHR48025">
    <property type="entry name" value="OS02G0815200 PROTEIN"/>
    <property type="match status" value="1"/>
</dbReference>
<accession>A0A8T0QT61</accession>
<reference evidence="5" key="1">
    <citation type="submission" date="2020-05" db="EMBL/GenBank/DDBJ databases">
        <title>WGS assembly of Panicum virgatum.</title>
        <authorList>
            <person name="Lovell J.T."/>
            <person name="Jenkins J."/>
            <person name="Shu S."/>
            <person name="Juenger T.E."/>
            <person name="Schmutz J."/>
        </authorList>
    </citation>
    <scope>NUCLEOTIDE SEQUENCE</scope>
    <source>
        <strain evidence="5">AP13</strain>
    </source>
</reference>
<dbReference type="Pfam" id="PF00076">
    <property type="entry name" value="RRM_1"/>
    <property type="match status" value="2"/>
</dbReference>
<feature type="compositionally biased region" description="Acidic residues" evidence="3">
    <location>
        <begin position="125"/>
        <end position="154"/>
    </location>
</feature>
<evidence type="ECO:0000313" key="6">
    <source>
        <dbReference type="Proteomes" id="UP000823388"/>
    </source>
</evidence>
<dbReference type="EMBL" id="CM029048">
    <property type="protein sequence ID" value="KAG2576351.1"/>
    <property type="molecule type" value="Genomic_DNA"/>
</dbReference>
<dbReference type="InterPro" id="IPR050502">
    <property type="entry name" value="Euk_RNA-bind_prot"/>
</dbReference>
<feature type="domain" description="RRM" evidence="4">
    <location>
        <begin position="186"/>
        <end position="264"/>
    </location>
</feature>
<name>A0A8T0QT61_PANVG</name>